<dbReference type="SMART" id="SM00409">
    <property type="entry name" value="IG"/>
    <property type="match status" value="1"/>
</dbReference>
<dbReference type="SUPFAM" id="SSF48726">
    <property type="entry name" value="Immunoglobulin"/>
    <property type="match status" value="2"/>
</dbReference>
<evidence type="ECO:0000256" key="2">
    <source>
        <dbReference type="ARBA" id="ARBA00023130"/>
    </source>
</evidence>
<dbReference type="InterPro" id="IPR007110">
    <property type="entry name" value="Ig-like_dom"/>
</dbReference>
<feature type="domain" description="Ig-like" evidence="6">
    <location>
        <begin position="1"/>
        <end position="86"/>
    </location>
</feature>
<proteinExistence type="predicted"/>
<evidence type="ECO:0000256" key="4">
    <source>
        <dbReference type="ARBA" id="ARBA00023319"/>
    </source>
</evidence>
<dbReference type="CDD" id="cd04981">
    <property type="entry name" value="IgV_H"/>
    <property type="match status" value="1"/>
</dbReference>
<dbReference type="Ensembl" id="ENSPKIT00000013180.1">
    <property type="protein sequence ID" value="ENSPKIP00000032320.1"/>
    <property type="gene ID" value="ENSPKIG00000012467.1"/>
</dbReference>
<dbReference type="InterPro" id="IPR013106">
    <property type="entry name" value="Ig_V-set"/>
</dbReference>
<evidence type="ECO:0000256" key="1">
    <source>
        <dbReference type="ARBA" id="ARBA00022859"/>
    </source>
</evidence>
<dbReference type="SMART" id="SM00407">
    <property type="entry name" value="IGc1"/>
    <property type="match status" value="1"/>
</dbReference>
<dbReference type="GO" id="GO:0002250">
    <property type="term" value="P:adaptive immune response"/>
    <property type="evidence" value="ECO:0007669"/>
    <property type="project" value="UniProtKB-KW"/>
</dbReference>
<dbReference type="FunFam" id="2.60.40.10:FF:000283">
    <property type="entry name" value="Immunoglobulin kappa constant"/>
    <property type="match status" value="1"/>
</dbReference>
<dbReference type="GeneTree" id="ENSGT01060000248704"/>
<dbReference type="PROSITE" id="PS00290">
    <property type="entry name" value="IG_MHC"/>
    <property type="match status" value="1"/>
</dbReference>
<protein>
    <recommendedName>
        <fullName evidence="6">Ig-like domain-containing protein</fullName>
    </recommendedName>
</protein>
<dbReference type="FunFam" id="2.60.40.10:FF:001259">
    <property type="entry name" value="Immunoglobulin heavy variable 13-2"/>
    <property type="match status" value="1"/>
</dbReference>
<keyword evidence="2" id="KW-1064">Adaptive immunity</keyword>
<evidence type="ECO:0000256" key="5">
    <source>
        <dbReference type="ARBA" id="ARBA00043265"/>
    </source>
</evidence>
<feature type="domain" description="Ig-like" evidence="6">
    <location>
        <begin position="109"/>
        <end position="199"/>
    </location>
</feature>
<reference evidence="7" key="2">
    <citation type="submission" date="2025-09" db="UniProtKB">
        <authorList>
            <consortium name="Ensembl"/>
        </authorList>
    </citation>
    <scope>IDENTIFICATION</scope>
</reference>
<dbReference type="InterPro" id="IPR036179">
    <property type="entry name" value="Ig-like_dom_sf"/>
</dbReference>
<evidence type="ECO:0000256" key="3">
    <source>
        <dbReference type="ARBA" id="ARBA00023157"/>
    </source>
</evidence>
<evidence type="ECO:0000313" key="8">
    <source>
        <dbReference type="Proteomes" id="UP000261540"/>
    </source>
</evidence>
<dbReference type="AlphaFoldDB" id="A0A3B3SPS5"/>
<dbReference type="InterPro" id="IPR050199">
    <property type="entry name" value="IgHV"/>
</dbReference>
<dbReference type="CDD" id="cd00098">
    <property type="entry name" value="IgC1"/>
    <property type="match status" value="1"/>
</dbReference>
<dbReference type="InterPro" id="IPR003599">
    <property type="entry name" value="Ig_sub"/>
</dbReference>
<reference evidence="7" key="1">
    <citation type="submission" date="2025-08" db="UniProtKB">
        <authorList>
            <consortium name="Ensembl"/>
        </authorList>
    </citation>
    <scope>IDENTIFICATION</scope>
</reference>
<dbReference type="Pfam" id="PF07654">
    <property type="entry name" value="C1-set"/>
    <property type="match status" value="1"/>
</dbReference>
<organism evidence="7 8">
    <name type="scientific">Paramormyrops kingsleyae</name>
    <dbReference type="NCBI Taxonomy" id="1676925"/>
    <lineage>
        <taxon>Eukaryota</taxon>
        <taxon>Metazoa</taxon>
        <taxon>Chordata</taxon>
        <taxon>Craniata</taxon>
        <taxon>Vertebrata</taxon>
        <taxon>Euteleostomi</taxon>
        <taxon>Actinopterygii</taxon>
        <taxon>Neopterygii</taxon>
        <taxon>Teleostei</taxon>
        <taxon>Osteoglossocephala</taxon>
        <taxon>Osteoglossomorpha</taxon>
        <taxon>Osteoglossiformes</taxon>
        <taxon>Mormyridae</taxon>
        <taxon>Paramormyrops</taxon>
    </lineage>
</organism>
<keyword evidence="8" id="KW-1185">Reference proteome</keyword>
<dbReference type="PANTHER" id="PTHR23266">
    <property type="entry name" value="IMMUNOGLOBULIN HEAVY CHAIN"/>
    <property type="match status" value="1"/>
</dbReference>
<dbReference type="InterPro" id="IPR003006">
    <property type="entry name" value="Ig/MHC_CS"/>
</dbReference>
<name>A0A3B3SPS5_9TELE</name>
<dbReference type="Proteomes" id="UP000261540">
    <property type="component" value="Unplaced"/>
</dbReference>
<dbReference type="GO" id="GO:0019814">
    <property type="term" value="C:immunoglobulin complex"/>
    <property type="evidence" value="ECO:0007669"/>
    <property type="project" value="UniProtKB-KW"/>
</dbReference>
<sequence length="206" mass="22906">YLQPGESHKLTCTASGFTFSSYRMHWVRQAPGKGLEWIAFIESDGSSTYYSQSFQGRFTISRDNSKNQVYLQMNSLKAEDTAVYYCARDVTDIFCLFCLSVLLVPPTSPTVSLVTLPIGESRVDALMCVIQDFHPKSVSVTWKAGDRTVSGQTWESEKGQTGLYSASSLLKLDSSVWESDTVYTCEVQHGANKTTKTISKDCSHCN</sequence>
<dbReference type="GO" id="GO:0005576">
    <property type="term" value="C:extracellular region"/>
    <property type="evidence" value="ECO:0007669"/>
    <property type="project" value="UniProtKB-ARBA"/>
</dbReference>
<dbReference type="InterPro" id="IPR013783">
    <property type="entry name" value="Ig-like_fold"/>
</dbReference>
<keyword evidence="1" id="KW-0391">Immunity</keyword>
<dbReference type="Pfam" id="PF07686">
    <property type="entry name" value="V-set"/>
    <property type="match status" value="1"/>
</dbReference>
<dbReference type="InterPro" id="IPR003597">
    <property type="entry name" value="Ig_C1-set"/>
</dbReference>
<dbReference type="Gene3D" id="2.60.40.10">
    <property type="entry name" value="Immunoglobulins"/>
    <property type="match status" value="2"/>
</dbReference>
<dbReference type="SMART" id="SM00406">
    <property type="entry name" value="IGv"/>
    <property type="match status" value="1"/>
</dbReference>
<dbReference type="PROSITE" id="PS50835">
    <property type="entry name" value="IG_LIKE"/>
    <property type="match status" value="2"/>
</dbReference>
<keyword evidence="4" id="KW-0393">Immunoglobulin domain</keyword>
<evidence type="ECO:0000259" key="6">
    <source>
        <dbReference type="PROSITE" id="PS50835"/>
    </source>
</evidence>
<keyword evidence="3" id="KW-1015">Disulfide bond</keyword>
<keyword evidence="5" id="KW-1280">Immunoglobulin</keyword>
<evidence type="ECO:0000313" key="7">
    <source>
        <dbReference type="Ensembl" id="ENSPKIP00000032320.1"/>
    </source>
</evidence>
<accession>A0A3B3SPS5</accession>